<reference evidence="2 3" key="1">
    <citation type="submission" date="2019-05" db="EMBL/GenBank/DDBJ databases">
        <authorList>
            <person name="Narsing Rao M.P."/>
            <person name="Li W.J."/>
        </authorList>
    </citation>
    <scope>NUCLEOTIDE SEQUENCE [LARGE SCALE GENOMIC DNA]</scope>
    <source>
        <strain evidence="2 3">SYSU_K30003</strain>
    </source>
</reference>
<organism evidence="2 3">
    <name type="scientific">Paenibacillus antri</name>
    <dbReference type="NCBI Taxonomy" id="2582848"/>
    <lineage>
        <taxon>Bacteria</taxon>
        <taxon>Bacillati</taxon>
        <taxon>Bacillota</taxon>
        <taxon>Bacilli</taxon>
        <taxon>Bacillales</taxon>
        <taxon>Paenibacillaceae</taxon>
        <taxon>Paenibacillus</taxon>
    </lineage>
</organism>
<evidence type="ECO:0000256" key="1">
    <source>
        <dbReference type="SAM" id="Phobius"/>
    </source>
</evidence>
<keyword evidence="1" id="KW-0472">Membrane</keyword>
<name>A0A5R9GG79_9BACL</name>
<protein>
    <submittedName>
        <fullName evidence="2">Uncharacterized protein</fullName>
    </submittedName>
</protein>
<accession>A0A5R9GG79</accession>
<dbReference type="AlphaFoldDB" id="A0A5R9GG79"/>
<evidence type="ECO:0000313" key="3">
    <source>
        <dbReference type="Proteomes" id="UP000309676"/>
    </source>
</evidence>
<evidence type="ECO:0000313" key="2">
    <source>
        <dbReference type="EMBL" id="TLS52388.1"/>
    </source>
</evidence>
<dbReference type="EMBL" id="VCIW01000005">
    <property type="protein sequence ID" value="TLS52388.1"/>
    <property type="molecule type" value="Genomic_DNA"/>
</dbReference>
<dbReference type="Proteomes" id="UP000309676">
    <property type="component" value="Unassembled WGS sequence"/>
</dbReference>
<comment type="caution">
    <text evidence="2">The sequence shown here is derived from an EMBL/GenBank/DDBJ whole genome shotgun (WGS) entry which is preliminary data.</text>
</comment>
<feature type="transmembrane region" description="Helical" evidence="1">
    <location>
        <begin position="48"/>
        <end position="64"/>
    </location>
</feature>
<gene>
    <name evidence="2" type="ORF">FE782_10495</name>
</gene>
<keyword evidence="1" id="KW-1133">Transmembrane helix</keyword>
<keyword evidence="3" id="KW-1185">Reference proteome</keyword>
<sequence length="213" mass="23681">MAYSPLYSSDDPLFKAYGIAFYLVGGAIALFIIMTVAERKAEKAGAKLLLAAGSLILLVAPPVADWGQARWEVAVRDHQEVTADMHFRVHYNAPDQFIPPMRNVQVEVRDRHVHLAMEFDPVADGGQTGSEEDFQDRLLAWLSQEMYNLSDYAKLSVLSVRVTYLDQVYVLEDLPLKDSTGKPLRESDEFASNPSILLSKMKVLPQAGGPETP</sequence>
<proteinExistence type="predicted"/>
<dbReference type="RefSeq" id="WP_138194044.1">
    <property type="nucleotide sequence ID" value="NZ_VCIW01000005.1"/>
</dbReference>
<feature type="transmembrane region" description="Helical" evidence="1">
    <location>
        <begin position="16"/>
        <end position="36"/>
    </location>
</feature>
<keyword evidence="1" id="KW-0812">Transmembrane</keyword>